<name>A0A2K1JTG6_PHYPA</name>
<feature type="region of interest" description="Disordered" evidence="4">
    <location>
        <begin position="71"/>
        <end position="115"/>
    </location>
</feature>
<dbReference type="GO" id="GO:0005634">
    <property type="term" value="C:nucleus"/>
    <property type="evidence" value="ECO:0007669"/>
    <property type="project" value="UniProtKB-SubCell"/>
</dbReference>
<dbReference type="CDD" id="cd17744">
    <property type="entry name" value="BRCT_MDC1_rpt1"/>
    <property type="match status" value="1"/>
</dbReference>
<proteinExistence type="predicted"/>
<dbReference type="Proteomes" id="UP000006727">
    <property type="component" value="Chromosome 11"/>
</dbReference>
<evidence type="ECO:0000313" key="6">
    <source>
        <dbReference type="EMBL" id="PNR44834.1"/>
    </source>
</evidence>
<dbReference type="PANTHER" id="PTHR23196">
    <property type="entry name" value="PAX TRANSCRIPTION ACTIVATION DOMAIN INTERACTING PROTEIN"/>
    <property type="match status" value="1"/>
</dbReference>
<feature type="compositionally biased region" description="Acidic residues" evidence="4">
    <location>
        <begin position="974"/>
        <end position="983"/>
    </location>
</feature>
<reference evidence="6 8" key="1">
    <citation type="journal article" date="2008" name="Science">
        <title>The Physcomitrella genome reveals evolutionary insights into the conquest of land by plants.</title>
        <authorList>
            <person name="Rensing S."/>
            <person name="Lang D."/>
            <person name="Zimmer A."/>
            <person name="Terry A."/>
            <person name="Salamov A."/>
            <person name="Shapiro H."/>
            <person name="Nishiyama T."/>
            <person name="Perroud P.-F."/>
            <person name="Lindquist E."/>
            <person name="Kamisugi Y."/>
            <person name="Tanahashi T."/>
            <person name="Sakakibara K."/>
            <person name="Fujita T."/>
            <person name="Oishi K."/>
            <person name="Shin-I T."/>
            <person name="Kuroki Y."/>
            <person name="Toyoda A."/>
            <person name="Suzuki Y."/>
            <person name="Hashimoto A."/>
            <person name="Yamaguchi K."/>
            <person name="Sugano A."/>
            <person name="Kohara Y."/>
            <person name="Fujiyama A."/>
            <person name="Anterola A."/>
            <person name="Aoki S."/>
            <person name="Ashton N."/>
            <person name="Barbazuk W.B."/>
            <person name="Barker E."/>
            <person name="Bennetzen J."/>
            <person name="Bezanilla M."/>
            <person name="Blankenship R."/>
            <person name="Cho S.H."/>
            <person name="Dutcher S."/>
            <person name="Estelle M."/>
            <person name="Fawcett J.A."/>
            <person name="Gundlach H."/>
            <person name="Hanada K."/>
            <person name="Heyl A."/>
            <person name="Hicks K.A."/>
            <person name="Hugh J."/>
            <person name="Lohr M."/>
            <person name="Mayer K."/>
            <person name="Melkozernov A."/>
            <person name="Murata T."/>
            <person name="Nelson D."/>
            <person name="Pils B."/>
            <person name="Prigge M."/>
            <person name="Reiss B."/>
            <person name="Renner T."/>
            <person name="Rombauts S."/>
            <person name="Rushton P."/>
            <person name="Sanderfoot A."/>
            <person name="Schween G."/>
            <person name="Shiu S.-H."/>
            <person name="Stueber K."/>
            <person name="Theodoulou F.L."/>
            <person name="Tu H."/>
            <person name="Van de Peer Y."/>
            <person name="Verrier P.J."/>
            <person name="Waters E."/>
            <person name="Wood A."/>
            <person name="Yang L."/>
            <person name="Cove D."/>
            <person name="Cuming A."/>
            <person name="Hasebe M."/>
            <person name="Lucas S."/>
            <person name="Mishler D.B."/>
            <person name="Reski R."/>
            <person name="Grigoriev I."/>
            <person name="Quatrano R.S."/>
            <person name="Boore J.L."/>
        </authorList>
    </citation>
    <scope>NUCLEOTIDE SEQUENCE [LARGE SCALE GENOMIC DNA]</scope>
    <source>
        <strain evidence="7 8">cv. Gransden 2004</strain>
    </source>
</reference>
<dbReference type="EnsemblPlants" id="Pp3c11_4990V3.1">
    <property type="protein sequence ID" value="Pp3c11_4990V3.1"/>
    <property type="gene ID" value="Pp3c11_4990"/>
</dbReference>
<dbReference type="Gramene" id="Pp3c11_4990V3.1">
    <property type="protein sequence ID" value="Pp3c11_4990V3.1"/>
    <property type="gene ID" value="Pp3c11_4990"/>
</dbReference>
<dbReference type="Gene3D" id="3.40.50.10190">
    <property type="entry name" value="BRCT domain"/>
    <property type="match status" value="2"/>
</dbReference>
<evidence type="ECO:0000313" key="7">
    <source>
        <dbReference type="EnsemblPlants" id="Pp3c11_4990V3.1"/>
    </source>
</evidence>
<feature type="region of interest" description="Disordered" evidence="4">
    <location>
        <begin position="1"/>
        <end position="32"/>
    </location>
</feature>
<feature type="domain" description="BRCT" evidence="5">
    <location>
        <begin position="1236"/>
        <end position="1325"/>
    </location>
</feature>
<dbReference type="PANTHER" id="PTHR23196:SF1">
    <property type="entry name" value="PAX-INTERACTING PROTEIN 1"/>
    <property type="match status" value="1"/>
</dbReference>
<keyword evidence="8" id="KW-1185">Reference proteome</keyword>
<dbReference type="InterPro" id="IPR001357">
    <property type="entry name" value="BRCT_dom"/>
</dbReference>
<protein>
    <recommendedName>
        <fullName evidence="5">BRCT domain-containing protein</fullName>
    </recommendedName>
</protein>
<dbReference type="SMART" id="SM00292">
    <property type="entry name" value="BRCT"/>
    <property type="match status" value="2"/>
</dbReference>
<reference evidence="6 8" key="2">
    <citation type="journal article" date="2018" name="Plant J.">
        <title>The Physcomitrella patens chromosome-scale assembly reveals moss genome structure and evolution.</title>
        <authorList>
            <person name="Lang D."/>
            <person name="Ullrich K.K."/>
            <person name="Murat F."/>
            <person name="Fuchs J."/>
            <person name="Jenkins J."/>
            <person name="Haas F.B."/>
            <person name="Piednoel M."/>
            <person name="Gundlach H."/>
            <person name="Van Bel M."/>
            <person name="Meyberg R."/>
            <person name="Vives C."/>
            <person name="Morata J."/>
            <person name="Symeonidi A."/>
            <person name="Hiss M."/>
            <person name="Muchero W."/>
            <person name="Kamisugi Y."/>
            <person name="Saleh O."/>
            <person name="Blanc G."/>
            <person name="Decker E.L."/>
            <person name="van Gessel N."/>
            <person name="Grimwood J."/>
            <person name="Hayes R.D."/>
            <person name="Graham S.W."/>
            <person name="Gunter L.E."/>
            <person name="McDaniel S.F."/>
            <person name="Hoernstein S.N.W."/>
            <person name="Larsson A."/>
            <person name="Li F.W."/>
            <person name="Perroud P.F."/>
            <person name="Phillips J."/>
            <person name="Ranjan P."/>
            <person name="Rokshar D.S."/>
            <person name="Rothfels C.J."/>
            <person name="Schneider L."/>
            <person name="Shu S."/>
            <person name="Stevenson D.W."/>
            <person name="Thummler F."/>
            <person name="Tillich M."/>
            <person name="Villarreal Aguilar J.C."/>
            <person name="Widiez T."/>
            <person name="Wong G.K."/>
            <person name="Wymore A."/>
            <person name="Zhang Y."/>
            <person name="Zimmer A.D."/>
            <person name="Quatrano R.S."/>
            <person name="Mayer K.F.X."/>
            <person name="Goodstein D."/>
            <person name="Casacuberta J.M."/>
            <person name="Vandepoele K."/>
            <person name="Reski R."/>
            <person name="Cuming A.C."/>
            <person name="Tuskan G.A."/>
            <person name="Maumus F."/>
            <person name="Salse J."/>
            <person name="Schmutz J."/>
            <person name="Rensing S.A."/>
        </authorList>
    </citation>
    <scope>NUCLEOTIDE SEQUENCE [LARGE SCALE GENOMIC DNA]</scope>
    <source>
        <strain evidence="7 8">cv. Gransden 2004</strain>
    </source>
</reference>
<dbReference type="EMBL" id="ABEU02000011">
    <property type="protein sequence ID" value="PNR44834.1"/>
    <property type="molecule type" value="Genomic_DNA"/>
</dbReference>
<evidence type="ECO:0000259" key="5">
    <source>
        <dbReference type="PROSITE" id="PS50172"/>
    </source>
</evidence>
<dbReference type="SUPFAM" id="SSF52113">
    <property type="entry name" value="BRCT domain"/>
    <property type="match status" value="1"/>
</dbReference>
<feature type="compositionally biased region" description="Acidic residues" evidence="4">
    <location>
        <begin position="220"/>
        <end position="245"/>
    </location>
</feature>
<reference evidence="7" key="3">
    <citation type="submission" date="2020-12" db="UniProtKB">
        <authorList>
            <consortium name="EnsemblPlants"/>
        </authorList>
    </citation>
    <scope>IDENTIFICATION</scope>
</reference>
<dbReference type="InterPro" id="IPR036420">
    <property type="entry name" value="BRCT_dom_sf"/>
</dbReference>
<feature type="compositionally biased region" description="Polar residues" evidence="4">
    <location>
        <begin position="958"/>
        <end position="969"/>
    </location>
</feature>
<gene>
    <name evidence="6" type="ORF">PHYPA_014604</name>
</gene>
<feature type="region of interest" description="Disordered" evidence="4">
    <location>
        <begin position="764"/>
        <end position="789"/>
    </location>
</feature>
<feature type="compositionally biased region" description="Polar residues" evidence="4">
    <location>
        <begin position="1082"/>
        <end position="1095"/>
    </location>
</feature>
<accession>A0A2K1JTG6</accession>
<feature type="region of interest" description="Disordered" evidence="4">
    <location>
        <begin position="921"/>
        <end position="996"/>
    </location>
</feature>
<dbReference type="CDD" id="cd18432">
    <property type="entry name" value="BRCT_PAXIP1_rpt6_like"/>
    <property type="match status" value="1"/>
</dbReference>
<dbReference type="PaxDb" id="3218-PP1S232_74V6.1"/>
<feature type="compositionally biased region" description="Polar residues" evidence="4">
    <location>
        <begin position="764"/>
        <end position="776"/>
    </location>
</feature>
<dbReference type="Pfam" id="PF16589">
    <property type="entry name" value="BRCT_2"/>
    <property type="match status" value="1"/>
</dbReference>
<feature type="region of interest" description="Disordered" evidence="4">
    <location>
        <begin position="217"/>
        <end position="266"/>
    </location>
</feature>
<feature type="region of interest" description="Disordered" evidence="4">
    <location>
        <begin position="1052"/>
        <end position="1136"/>
    </location>
</feature>
<dbReference type="Pfam" id="PF16770">
    <property type="entry name" value="RTT107_BRCT_5"/>
    <property type="match status" value="1"/>
</dbReference>
<feature type="compositionally biased region" description="Acidic residues" evidence="4">
    <location>
        <begin position="77"/>
        <end position="91"/>
    </location>
</feature>
<dbReference type="STRING" id="3218.A0A2K1JTG6"/>
<feature type="compositionally biased region" description="Low complexity" evidence="4">
    <location>
        <begin position="1"/>
        <end position="26"/>
    </location>
</feature>
<keyword evidence="3" id="KW-0539">Nucleus</keyword>
<keyword evidence="2" id="KW-0227">DNA damage</keyword>
<organism evidence="6">
    <name type="scientific">Physcomitrium patens</name>
    <name type="common">Spreading-leaved earth moss</name>
    <name type="synonym">Physcomitrella patens</name>
    <dbReference type="NCBI Taxonomy" id="3218"/>
    <lineage>
        <taxon>Eukaryota</taxon>
        <taxon>Viridiplantae</taxon>
        <taxon>Streptophyta</taxon>
        <taxon>Embryophyta</taxon>
        <taxon>Bryophyta</taxon>
        <taxon>Bryophytina</taxon>
        <taxon>Bryopsida</taxon>
        <taxon>Funariidae</taxon>
        <taxon>Funariales</taxon>
        <taxon>Funariaceae</taxon>
        <taxon>Physcomitrium</taxon>
    </lineage>
</organism>
<dbReference type="InParanoid" id="A0A2K1JTG6"/>
<dbReference type="PROSITE" id="PS50172">
    <property type="entry name" value="BRCT"/>
    <property type="match status" value="1"/>
</dbReference>
<feature type="compositionally biased region" description="Acidic residues" evidence="4">
    <location>
        <begin position="1071"/>
        <end position="1081"/>
    </location>
</feature>
<dbReference type="InterPro" id="IPR051579">
    <property type="entry name" value="DDR_Transcriptional_Reg"/>
</dbReference>
<evidence type="ECO:0000256" key="1">
    <source>
        <dbReference type="ARBA" id="ARBA00004123"/>
    </source>
</evidence>
<sequence>MEDEGSGSSSFNSSDGGSGSWSPGLSHKTNQHVSNREGLHFLPLKSWLNGGYGGMKPKQLLSNDFYTRQFSRQRPEESDEDFEEGSDEERDEIGVNRELQRYACPNGEEDASESDYDGVYEETQLVEQYNAAHYSKFDHEVKLRCRGALDLPLSAGNFRQKLGCKQVNYAGETQLLENYDISHYGKADYEKSKPIHLPLNMAIHGVHTKDLEKFQRDTVDSDAETADEAEPTEVVDSEASTEDEATTSRQDQQEAPRLQKPNSEFRQERMCEFEMDLNVRLEEDMDCEYYGEPMNYDTQLVTNTETQLVDDYRDWQGDTQLVSTTGKEFLDNMSSRHSKVAAIDSKDMPCDKNDGFETKNRRAFTPVSSGGIQITKQTAENKTFSSSCMDLPSLTTESKLLVVPSVSEASESSSFQNCVGTVRAESIRIAAMQPLQWISKLKLDDYTFFNPQALKPSGNRIDARNCVDRAEVPSNEPEWMRDYGSKGDFLMSKFRDERISALGPRSGVSVQDSSLPKDSKLPGILTCEQEVMVEQGDVGRQTCFSGMRPLFGPDILNMNYKGTIGKLGYEGRGLVTPLQRRISSGPRLSSPTGSMNYLDSVEPGEEVKAEALDMVDKLVWLNSADAPQASPPRKYRKSFPGLPPASSTLANPALQVFEFEDTPVAQRSQSYNDVSLIKEIQAEWKKKTEQCHRALTIKKGKEKETGLLNEGERLSKLLTDDDREKINEPRLLLHAASTKRISAKLQQDKDEACLDATKTKSPATVKNLSTTHSPKTGRTPLLAKSPAVDSVTDEVKRLKGNSGEPGQVADNGLRNVVVDGMQKLSNLSTLSSNEVLEHSRVQEDREEKVLDGAQILTKRRSQGRNRREHIRVPEAVLLSRNYSSPEENSLLDCEMGKNSAAARKRRSLNIMLRDRSAKNARLTDEEDIEDQNELNDNADALSSPTSSGADPMFVLSEKPSSSRLKQRTPQVAEDSTDKDEETAVVEPERPQKRRRRRISEASKLLIGVEDIGHILGEDGVRTRSLRQLRGRCDDDNHAEPFSIALVQKRLRSARRGSGGGHEVPKTSTIDEMNEADNEVEQDASTGTWSASFQGDSDNDELEANDASSSGQQEEISDQGASHVDEPIEDDDASRMKVKRTRSIADVSSPSTLVLLPAPFPLVTGRRGRGAVVKPEIIEDGNLQCSDPSFVVPAAGKGPRMRTVRKRRDPQLLVLPSEDAWDSIQEGSASVSTEGSLRSRRVTKVSVLFSHGLLEDTVKKQRKIVEKLDGKITTKAADCTHFVAEKFVRSANMLEAMAGGKFVVTFAWLESCQLANCFIEERNFILQDERKERELNFSMRATILAAQYKPLLLGVRVLLTPSIIPKPPAIAAIIHAAGGQVVEEYEGPAPESQNEDYCIVLANENDRDICVPFLERGAKVYKSELILSGIISHHLEFSKHVLFENYRAGRRRGCALQQA</sequence>
<evidence type="ECO:0000256" key="3">
    <source>
        <dbReference type="ARBA" id="ARBA00023242"/>
    </source>
</evidence>
<dbReference type="FunCoup" id="A0A2K1JTG6">
    <property type="interactions" value="1530"/>
</dbReference>
<evidence type="ECO:0000313" key="8">
    <source>
        <dbReference type="Proteomes" id="UP000006727"/>
    </source>
</evidence>
<dbReference type="GO" id="GO:0006974">
    <property type="term" value="P:DNA damage response"/>
    <property type="evidence" value="ECO:0007669"/>
    <property type="project" value="UniProtKB-KW"/>
</dbReference>
<feature type="compositionally biased region" description="Acidic residues" evidence="4">
    <location>
        <begin position="924"/>
        <end position="933"/>
    </location>
</feature>
<evidence type="ECO:0000256" key="2">
    <source>
        <dbReference type="ARBA" id="ARBA00022763"/>
    </source>
</evidence>
<evidence type="ECO:0000256" key="4">
    <source>
        <dbReference type="SAM" id="MobiDB-lite"/>
    </source>
</evidence>
<comment type="subcellular location">
    <subcellularLocation>
        <location evidence="1">Nucleus</location>
    </subcellularLocation>
</comment>